<sequence>MVIGTCRELSQRRDFRVQSLVLTVMQKTKAPATFFSLAALLYQSAEAGYFGISSVCC</sequence>
<organism evidence="1">
    <name type="scientific">Medicago truncatula</name>
    <name type="common">Barrel medic</name>
    <name type="synonym">Medicago tribuloides</name>
    <dbReference type="NCBI Taxonomy" id="3880"/>
    <lineage>
        <taxon>Eukaryota</taxon>
        <taxon>Viridiplantae</taxon>
        <taxon>Streptophyta</taxon>
        <taxon>Embryophyta</taxon>
        <taxon>Tracheophyta</taxon>
        <taxon>Spermatophyta</taxon>
        <taxon>Magnoliopsida</taxon>
        <taxon>eudicotyledons</taxon>
        <taxon>Gunneridae</taxon>
        <taxon>Pentapetalae</taxon>
        <taxon>rosids</taxon>
        <taxon>fabids</taxon>
        <taxon>Fabales</taxon>
        <taxon>Fabaceae</taxon>
        <taxon>Papilionoideae</taxon>
        <taxon>50 kb inversion clade</taxon>
        <taxon>NPAAA clade</taxon>
        <taxon>Hologalegina</taxon>
        <taxon>IRL clade</taxon>
        <taxon>Trifolieae</taxon>
        <taxon>Medicago</taxon>
    </lineage>
</organism>
<evidence type="ECO:0000313" key="1">
    <source>
        <dbReference type="EMBL" id="RHN47442.1"/>
    </source>
</evidence>
<protein>
    <submittedName>
        <fullName evidence="1">Uncharacterized protein</fullName>
    </submittedName>
</protein>
<name>A0A396H262_MEDTR</name>
<reference evidence="1" key="1">
    <citation type="journal article" date="2018" name="Nat. Plants">
        <title>Whole-genome landscape of Medicago truncatula symbiotic genes.</title>
        <authorList>
            <person name="Pecrix Y."/>
            <person name="Gamas P."/>
            <person name="Carrere S."/>
        </authorList>
    </citation>
    <scope>NUCLEOTIDE SEQUENCE</scope>
    <source>
        <tissue evidence="1">Leaves</tissue>
    </source>
</reference>
<proteinExistence type="predicted"/>
<dbReference type="AlphaFoldDB" id="A0A396H262"/>
<comment type="caution">
    <text evidence="1">The sequence shown here is derived from an EMBL/GenBank/DDBJ whole genome shotgun (WGS) entry which is preliminary data.</text>
</comment>
<gene>
    <name evidence="1" type="ORF">MtrunA17_Chr7g0253041</name>
</gene>
<dbReference type="Proteomes" id="UP000265566">
    <property type="component" value="Chromosome 7"/>
</dbReference>
<accession>A0A396H262</accession>
<dbReference type="Gramene" id="rna42045">
    <property type="protein sequence ID" value="RHN47442.1"/>
    <property type="gene ID" value="gene42045"/>
</dbReference>
<dbReference type="EMBL" id="PSQE01000007">
    <property type="protein sequence ID" value="RHN47442.1"/>
    <property type="molecule type" value="Genomic_DNA"/>
</dbReference>